<feature type="transmembrane region" description="Helical" evidence="24">
    <location>
        <begin position="31"/>
        <end position="51"/>
    </location>
</feature>
<keyword evidence="12 24" id="KW-0418">Kinase</keyword>
<feature type="transmembrane region" description="Helical" evidence="24">
    <location>
        <begin position="98"/>
        <end position="119"/>
    </location>
</feature>
<dbReference type="PROSITE" id="PS01069">
    <property type="entry name" value="DAGK_PROKAR"/>
    <property type="match status" value="1"/>
</dbReference>
<feature type="binding site" evidence="23">
    <location>
        <position position="78"/>
    </location>
    <ligand>
        <name>a divalent metal cation</name>
        <dbReference type="ChEBI" id="CHEBI:60240"/>
    </ligand>
</feature>
<dbReference type="STRING" id="1748243.Tel_01890"/>
<feature type="binding site" evidence="22">
    <location>
        <position position="30"/>
    </location>
    <ligand>
        <name>ATP</name>
        <dbReference type="ChEBI" id="CHEBI:30616"/>
    </ligand>
</feature>
<dbReference type="GO" id="GO:0006654">
    <property type="term" value="P:phosphatidic acid biosynthetic process"/>
    <property type="evidence" value="ECO:0007669"/>
    <property type="project" value="InterPro"/>
</dbReference>
<dbReference type="EC" id="2.7.1.107" evidence="3 24"/>
<evidence type="ECO:0000256" key="22">
    <source>
        <dbReference type="PIRSR" id="PIRSR600829-3"/>
    </source>
</evidence>
<accession>A0A0S2TA07</accession>
<evidence type="ECO:0000313" key="26">
    <source>
        <dbReference type="Proteomes" id="UP000055136"/>
    </source>
</evidence>
<evidence type="ECO:0000256" key="4">
    <source>
        <dbReference type="ARBA" id="ARBA00017575"/>
    </source>
</evidence>
<reference evidence="25" key="1">
    <citation type="submission" date="2015-10" db="EMBL/GenBank/DDBJ databases">
        <title>Description of Candidatus Tenderia electrophaga gen. nov, sp. nov., an Uncultivated Electroautotroph from a Biocathode Enrichment.</title>
        <authorList>
            <person name="Eddie B.J."/>
            <person name="Malanoski A.P."/>
            <person name="Wang Z."/>
            <person name="Hall R.J."/>
            <person name="Oh S.D."/>
            <person name="Heiner C."/>
            <person name="Lin B."/>
            <person name="Strycharz-Glaven S.M."/>
        </authorList>
    </citation>
    <scope>NUCLEOTIDE SEQUENCE [LARGE SCALE GENOMIC DNA]</scope>
    <source>
        <strain evidence="25">NRL1</strain>
    </source>
</reference>
<keyword evidence="15 24" id="KW-1133">Transmembrane helix</keyword>
<evidence type="ECO:0000256" key="11">
    <source>
        <dbReference type="ARBA" id="ARBA00022741"/>
    </source>
</evidence>
<evidence type="ECO:0000256" key="5">
    <source>
        <dbReference type="ARBA" id="ARBA00022475"/>
    </source>
</evidence>
<feature type="transmembrane region" description="Helical" evidence="24">
    <location>
        <begin position="57"/>
        <end position="77"/>
    </location>
</feature>
<evidence type="ECO:0000256" key="10">
    <source>
        <dbReference type="ARBA" id="ARBA00022723"/>
    </source>
</evidence>
<feature type="binding site" evidence="22">
    <location>
        <begin position="96"/>
        <end position="97"/>
    </location>
    <ligand>
        <name>ATP</name>
        <dbReference type="ChEBI" id="CHEBI:30616"/>
    </ligand>
</feature>
<keyword evidence="11 22" id="KW-0547">Nucleotide-binding</keyword>
<dbReference type="GO" id="GO:0004143">
    <property type="term" value="F:ATP-dependent diacylglycerol kinase activity"/>
    <property type="evidence" value="ECO:0007669"/>
    <property type="project" value="UniProtKB-EC"/>
</dbReference>
<feature type="binding site" evidence="21">
    <location>
        <begin position="15"/>
        <end position="20"/>
    </location>
    <ligand>
        <name>substrate</name>
    </ligand>
</feature>
<keyword evidence="14 23" id="KW-0460">Magnesium</keyword>
<organism evidence="25 26">
    <name type="scientific">Candidatus Tenderia electrophaga</name>
    <dbReference type="NCBI Taxonomy" id="1748243"/>
    <lineage>
        <taxon>Bacteria</taxon>
        <taxon>Pseudomonadati</taxon>
        <taxon>Pseudomonadota</taxon>
        <taxon>Gammaproteobacteria</taxon>
        <taxon>Candidatus Tenderiales</taxon>
        <taxon>Candidatus Tenderiaceae</taxon>
        <taxon>Candidatus Tenderia</taxon>
    </lineage>
</organism>
<keyword evidence="7 24" id="KW-0997">Cell inner membrane</keyword>
<feature type="binding site" evidence="22">
    <location>
        <position position="11"/>
    </location>
    <ligand>
        <name>ATP</name>
        <dbReference type="ChEBI" id="CHEBI:30616"/>
    </ligand>
</feature>
<evidence type="ECO:0000256" key="3">
    <source>
        <dbReference type="ARBA" id="ARBA00012133"/>
    </source>
</evidence>
<dbReference type="PANTHER" id="PTHR34299">
    <property type="entry name" value="DIACYLGLYCEROL KINASE"/>
    <property type="match status" value="1"/>
</dbReference>
<dbReference type="Gene3D" id="1.10.287.3610">
    <property type="match status" value="1"/>
</dbReference>
<keyword evidence="10 23" id="KW-0479">Metal-binding</keyword>
<evidence type="ECO:0000313" key="25">
    <source>
        <dbReference type="EMBL" id="ALP51989.1"/>
    </source>
</evidence>
<dbReference type="EMBL" id="CP013099">
    <property type="protein sequence ID" value="ALP51989.1"/>
    <property type="molecule type" value="Genomic_DNA"/>
</dbReference>
<evidence type="ECO:0000256" key="2">
    <source>
        <dbReference type="ARBA" id="ARBA00005967"/>
    </source>
</evidence>
<dbReference type="Proteomes" id="UP000055136">
    <property type="component" value="Chromosome"/>
</dbReference>
<evidence type="ECO:0000256" key="21">
    <source>
        <dbReference type="PIRSR" id="PIRSR600829-2"/>
    </source>
</evidence>
<protein>
    <recommendedName>
        <fullName evidence="4 24">Diacylglycerol kinase</fullName>
        <ecNumber evidence="3 24">2.7.1.107</ecNumber>
    </recommendedName>
</protein>
<feature type="binding site" evidence="21">
    <location>
        <position position="71"/>
    </location>
    <ligand>
        <name>substrate</name>
    </ligand>
</feature>
<evidence type="ECO:0000256" key="1">
    <source>
        <dbReference type="ARBA" id="ARBA00004429"/>
    </source>
</evidence>
<comment type="function">
    <text evidence="24">Catalyzes the ATP-dependent phosphorylation of sn-l,2-diacylglycerol (DAG) to phosphatidic acid. Involved in the recycling of diacylglycerol produced as a by-product during membrane-derived oligosaccharide (MDO) biosynthesis.</text>
</comment>
<feature type="binding site" evidence="21">
    <location>
        <position position="11"/>
    </location>
    <ligand>
        <name>substrate</name>
    </ligand>
</feature>
<keyword evidence="9 24" id="KW-0812">Transmembrane</keyword>
<keyword evidence="17 24" id="KW-0472">Membrane</keyword>
<feature type="binding site" evidence="22">
    <location>
        <begin position="87"/>
        <end position="89"/>
    </location>
    <ligand>
        <name>ATP</name>
        <dbReference type="ChEBI" id="CHEBI:30616"/>
    </ligand>
</feature>
<feature type="binding site" evidence="22">
    <location>
        <position position="78"/>
    </location>
    <ligand>
        <name>ATP</name>
        <dbReference type="ChEBI" id="CHEBI:30616"/>
    </ligand>
</feature>
<keyword evidence="16 24" id="KW-0443">Lipid metabolism</keyword>
<feature type="binding site" evidence="21">
    <location>
        <position position="57"/>
    </location>
    <ligand>
        <name>substrate</name>
    </ligand>
</feature>
<feature type="active site" description="Proton acceptor" evidence="20">
    <location>
        <position position="71"/>
    </location>
</feature>
<keyword evidence="18" id="KW-0594">Phospholipid biosynthesis</keyword>
<feature type="binding site" evidence="23">
    <location>
        <position position="30"/>
    </location>
    <ligand>
        <name>a divalent metal cation</name>
        <dbReference type="ChEBI" id="CHEBI:60240"/>
    </ligand>
</feature>
<sequence>MAKPGKTGIARIIAATGYSWNGLRAALKYEAAFRQELLLLVILVPAALWLGDNGIERALLIGSLLLVLMVELLNSAVEAVVDRIGHEHHMLAGRAKDIGSAAVFVALVNSAVIWLLILFE</sequence>
<dbReference type="GO" id="GO:0005524">
    <property type="term" value="F:ATP binding"/>
    <property type="evidence" value="ECO:0007669"/>
    <property type="project" value="UniProtKB-KW"/>
</dbReference>
<proteinExistence type="inferred from homology"/>
<dbReference type="InterPro" id="IPR036945">
    <property type="entry name" value="DAGK_sf"/>
</dbReference>
<dbReference type="InterPro" id="IPR033718">
    <property type="entry name" value="DAGK_prok"/>
</dbReference>
<evidence type="ECO:0000256" key="14">
    <source>
        <dbReference type="ARBA" id="ARBA00022842"/>
    </source>
</evidence>
<evidence type="ECO:0000256" key="18">
    <source>
        <dbReference type="ARBA" id="ARBA00023209"/>
    </source>
</evidence>
<evidence type="ECO:0000256" key="6">
    <source>
        <dbReference type="ARBA" id="ARBA00022516"/>
    </source>
</evidence>
<keyword evidence="26" id="KW-1185">Reference proteome</keyword>
<gene>
    <name evidence="25" type="ORF">Tel_01890</name>
</gene>
<feature type="binding site" evidence="22">
    <location>
        <position position="18"/>
    </location>
    <ligand>
        <name>ATP</name>
        <dbReference type="ChEBI" id="CHEBI:30616"/>
    </ligand>
</feature>
<name>A0A0S2TA07_9GAMM</name>
<dbReference type="GO" id="GO:0005886">
    <property type="term" value="C:plasma membrane"/>
    <property type="evidence" value="ECO:0007669"/>
    <property type="project" value="UniProtKB-SubCell"/>
</dbReference>
<dbReference type="KEGG" id="tee:Tel_01890"/>
<comment type="cofactor">
    <cofactor evidence="23">
        <name>Mg(2+)</name>
        <dbReference type="ChEBI" id="CHEBI:18420"/>
    </cofactor>
    <text evidence="23">Mn(2+), Zn(2+), Cd(2+) and Co(2+) support activity to lesser extents.</text>
</comment>
<dbReference type="PANTHER" id="PTHR34299:SF1">
    <property type="entry name" value="DIACYLGLYCEROL KINASE"/>
    <property type="match status" value="1"/>
</dbReference>
<feature type="binding site" evidence="21">
    <location>
        <position position="100"/>
    </location>
    <ligand>
        <name>substrate</name>
    </ligand>
</feature>
<dbReference type="CDD" id="cd14264">
    <property type="entry name" value="DAGK_IM"/>
    <property type="match status" value="1"/>
</dbReference>
<evidence type="ECO:0000256" key="17">
    <source>
        <dbReference type="ARBA" id="ARBA00023136"/>
    </source>
</evidence>
<feature type="binding site" evidence="21">
    <location>
        <begin position="32"/>
        <end position="36"/>
    </location>
    <ligand>
        <name>substrate</name>
    </ligand>
</feature>
<dbReference type="GO" id="GO:0046872">
    <property type="term" value="F:metal ion binding"/>
    <property type="evidence" value="ECO:0007669"/>
    <property type="project" value="UniProtKB-KW"/>
</dbReference>
<evidence type="ECO:0000256" key="9">
    <source>
        <dbReference type="ARBA" id="ARBA00022692"/>
    </source>
</evidence>
<evidence type="ECO:0000256" key="13">
    <source>
        <dbReference type="ARBA" id="ARBA00022840"/>
    </source>
</evidence>
<dbReference type="AlphaFoldDB" id="A0A0S2TA07"/>
<comment type="subcellular location">
    <subcellularLocation>
        <location evidence="1 24">Cell inner membrane</location>
        <topology evidence="1 24">Multi-pass membrane protein</topology>
    </subcellularLocation>
</comment>
<evidence type="ECO:0000256" key="7">
    <source>
        <dbReference type="ARBA" id="ARBA00022519"/>
    </source>
</evidence>
<evidence type="ECO:0000256" key="24">
    <source>
        <dbReference type="RuleBase" id="RU363065"/>
    </source>
</evidence>
<keyword evidence="6" id="KW-0444">Lipid biosynthesis</keyword>
<evidence type="ECO:0000256" key="8">
    <source>
        <dbReference type="ARBA" id="ARBA00022679"/>
    </source>
</evidence>
<dbReference type="InterPro" id="IPR000829">
    <property type="entry name" value="DAGK"/>
</dbReference>
<evidence type="ECO:0000256" key="15">
    <source>
        <dbReference type="ARBA" id="ARBA00022989"/>
    </source>
</evidence>
<comment type="catalytic activity">
    <reaction evidence="24">
        <text>a 1,2-diacyl-sn-glycerol + ATP = a 1,2-diacyl-sn-glycero-3-phosphate + ADP + H(+)</text>
        <dbReference type="Rhea" id="RHEA:10272"/>
        <dbReference type="ChEBI" id="CHEBI:15378"/>
        <dbReference type="ChEBI" id="CHEBI:17815"/>
        <dbReference type="ChEBI" id="CHEBI:30616"/>
        <dbReference type="ChEBI" id="CHEBI:58608"/>
        <dbReference type="ChEBI" id="CHEBI:456216"/>
        <dbReference type="EC" id="2.7.1.107"/>
    </reaction>
</comment>
<comment type="similarity">
    <text evidence="2 24">Belongs to the bacterial diacylglycerol kinase family.</text>
</comment>
<keyword evidence="5" id="KW-1003">Cell membrane</keyword>
<evidence type="ECO:0000256" key="23">
    <source>
        <dbReference type="PIRSR" id="PIRSR600829-4"/>
    </source>
</evidence>
<evidence type="ECO:0000256" key="19">
    <source>
        <dbReference type="ARBA" id="ARBA00023264"/>
    </source>
</evidence>
<evidence type="ECO:0000256" key="16">
    <source>
        <dbReference type="ARBA" id="ARBA00023098"/>
    </source>
</evidence>
<dbReference type="Pfam" id="PF01219">
    <property type="entry name" value="DAGK_prokar"/>
    <property type="match status" value="1"/>
</dbReference>
<evidence type="ECO:0000256" key="12">
    <source>
        <dbReference type="ARBA" id="ARBA00022777"/>
    </source>
</evidence>
<keyword evidence="8 24" id="KW-0808">Transferase</keyword>
<keyword evidence="13 22" id="KW-0067">ATP-binding</keyword>
<evidence type="ECO:0000256" key="20">
    <source>
        <dbReference type="PIRSR" id="PIRSR600829-1"/>
    </source>
</evidence>
<keyword evidence="19 24" id="KW-1208">Phospholipid metabolism</keyword>